<gene>
    <name evidence="1" type="ORF">Daura_12300</name>
</gene>
<dbReference type="Gene3D" id="1.25.40.10">
    <property type="entry name" value="Tetratricopeptide repeat domain"/>
    <property type="match status" value="1"/>
</dbReference>
<dbReference type="RefSeq" id="WP_033365332.1">
    <property type="nucleotide sequence ID" value="NZ_CP073767.1"/>
</dbReference>
<dbReference type="AlphaFoldDB" id="A0A9Q9IL62"/>
<dbReference type="KEGG" id="daur:Daura_12300"/>
<dbReference type="SUPFAM" id="SSF81901">
    <property type="entry name" value="HCP-like"/>
    <property type="match status" value="1"/>
</dbReference>
<organism evidence="1 2">
    <name type="scientific">Dactylosporangium aurantiacum</name>
    <dbReference type="NCBI Taxonomy" id="35754"/>
    <lineage>
        <taxon>Bacteria</taxon>
        <taxon>Bacillati</taxon>
        <taxon>Actinomycetota</taxon>
        <taxon>Actinomycetes</taxon>
        <taxon>Micromonosporales</taxon>
        <taxon>Micromonosporaceae</taxon>
        <taxon>Dactylosporangium</taxon>
    </lineage>
</organism>
<dbReference type="OrthoDB" id="2086631at2"/>
<accession>A0A9Q9IL62</accession>
<dbReference type="PANTHER" id="PTHR11102:SF160">
    <property type="entry name" value="ERAD-ASSOCIATED E3 UBIQUITIN-PROTEIN LIGASE COMPONENT HRD3"/>
    <property type="match status" value="1"/>
</dbReference>
<dbReference type="PANTHER" id="PTHR11102">
    <property type="entry name" value="SEL-1-LIKE PROTEIN"/>
    <property type="match status" value="1"/>
</dbReference>
<dbReference type="Pfam" id="PF08238">
    <property type="entry name" value="Sel1"/>
    <property type="match status" value="3"/>
</dbReference>
<name>A0A9Q9IL62_9ACTN</name>
<sequence length="305" mass="32087">MEFDGVDGTDLMALAAGQLADPEPDLRLLEAACTALAGRIDRGDMMIGILPVDAAGVVVAGLSAAATATAWCTLGRCYLGVDGALLPPVPSLPGAAQDSPLERARASFAQAAALGDRDGALLFARTCADAPPDTQRAAREHLRPHAATDPEARYRLGLVEQWLGDPSAAVPHHEWAAAQGNADAAFELYVLHSTGTGVPLDEDTGRTWLLRAADLGQHRALYNLGAAHATGSGFPKDLTVAADYYRRAADAGNPRAAAMLGYMYLTGEGVTPDEPTAARWFDTADDLGHPVDEWLDQLGLDRPDR</sequence>
<evidence type="ECO:0000313" key="1">
    <source>
        <dbReference type="EMBL" id="UWZ56883.1"/>
    </source>
</evidence>
<evidence type="ECO:0000313" key="2">
    <source>
        <dbReference type="Proteomes" id="UP001058003"/>
    </source>
</evidence>
<protein>
    <submittedName>
        <fullName evidence="1">Sel1 repeat family protein</fullName>
    </submittedName>
</protein>
<dbReference type="InterPro" id="IPR050767">
    <property type="entry name" value="Sel1_AlgK"/>
</dbReference>
<dbReference type="InterPro" id="IPR011990">
    <property type="entry name" value="TPR-like_helical_dom_sf"/>
</dbReference>
<proteinExistence type="predicted"/>
<dbReference type="SMART" id="SM00671">
    <property type="entry name" value="SEL1"/>
    <property type="match status" value="3"/>
</dbReference>
<keyword evidence="2" id="KW-1185">Reference proteome</keyword>
<dbReference type="InterPro" id="IPR006597">
    <property type="entry name" value="Sel1-like"/>
</dbReference>
<reference evidence="1" key="1">
    <citation type="submission" date="2021-04" db="EMBL/GenBank/DDBJ databases">
        <title>Dactylosporangium aurantiacum NRRL B-8018 full assembly.</title>
        <authorList>
            <person name="Hartkoorn R.C."/>
            <person name="Beaudoing E."/>
            <person name="Hot D."/>
        </authorList>
    </citation>
    <scope>NUCLEOTIDE SEQUENCE</scope>
    <source>
        <strain evidence="1">NRRL B-8018</strain>
    </source>
</reference>
<dbReference type="Proteomes" id="UP001058003">
    <property type="component" value="Chromosome"/>
</dbReference>
<dbReference type="EMBL" id="CP073767">
    <property type="protein sequence ID" value="UWZ56883.1"/>
    <property type="molecule type" value="Genomic_DNA"/>
</dbReference>